<evidence type="ECO:0000256" key="5">
    <source>
        <dbReference type="ARBA" id="ARBA00022475"/>
    </source>
</evidence>
<dbReference type="PANTHER" id="PTHR43297">
    <property type="entry name" value="OLIGOPEPTIDE TRANSPORT ATP-BINDING PROTEIN APPD"/>
    <property type="match status" value="1"/>
</dbReference>
<feature type="domain" description="ABC transporter" evidence="12">
    <location>
        <begin position="310"/>
        <end position="563"/>
    </location>
</feature>
<gene>
    <name evidence="14" type="ordered locus">BN6_27850</name>
</gene>
<accession>K0JXS7</accession>
<feature type="transmembrane region" description="Helical" evidence="11">
    <location>
        <begin position="148"/>
        <end position="166"/>
    </location>
</feature>
<evidence type="ECO:0000256" key="10">
    <source>
        <dbReference type="ARBA" id="ARBA00023136"/>
    </source>
</evidence>
<dbReference type="InterPro" id="IPR027417">
    <property type="entry name" value="P-loop_NTPase"/>
</dbReference>
<dbReference type="InterPro" id="IPR000515">
    <property type="entry name" value="MetI-like"/>
</dbReference>
<dbReference type="GO" id="GO:0005886">
    <property type="term" value="C:plasma membrane"/>
    <property type="evidence" value="ECO:0007669"/>
    <property type="project" value="UniProtKB-SubCell"/>
</dbReference>
<dbReference type="EMBL" id="HE804045">
    <property type="protein sequence ID" value="CCH30097.1"/>
    <property type="molecule type" value="Genomic_DNA"/>
</dbReference>
<dbReference type="SUPFAM" id="SSF161098">
    <property type="entry name" value="MetI-like"/>
    <property type="match status" value="1"/>
</dbReference>
<feature type="transmembrane region" description="Helical" evidence="11">
    <location>
        <begin position="205"/>
        <end position="229"/>
    </location>
</feature>
<evidence type="ECO:0000256" key="6">
    <source>
        <dbReference type="ARBA" id="ARBA00022692"/>
    </source>
</evidence>
<dbReference type="eggNOG" id="COG0444">
    <property type="taxonomic scope" value="Bacteria"/>
</dbReference>
<dbReference type="CDD" id="cd06261">
    <property type="entry name" value="TM_PBP2"/>
    <property type="match status" value="1"/>
</dbReference>
<keyword evidence="10 11" id="KW-0472">Membrane</keyword>
<dbReference type="InterPro" id="IPR017871">
    <property type="entry name" value="ABC_transporter-like_CS"/>
</dbReference>
<evidence type="ECO:0000256" key="3">
    <source>
        <dbReference type="ARBA" id="ARBA00005417"/>
    </source>
</evidence>
<feature type="transmembrane region" description="Helical" evidence="11">
    <location>
        <begin position="119"/>
        <end position="142"/>
    </location>
</feature>
<dbReference type="KEGG" id="sesp:BN6_27850"/>
<organism evidence="14 15">
    <name type="scientific">Saccharothrix espanaensis (strain ATCC 51144 / DSM 44229 / JCM 9112 / NBRC 15066 / NRRL 15764)</name>
    <dbReference type="NCBI Taxonomy" id="1179773"/>
    <lineage>
        <taxon>Bacteria</taxon>
        <taxon>Bacillati</taxon>
        <taxon>Actinomycetota</taxon>
        <taxon>Actinomycetes</taxon>
        <taxon>Pseudonocardiales</taxon>
        <taxon>Pseudonocardiaceae</taxon>
        <taxon>Saccharothrix</taxon>
    </lineage>
</organism>
<sequence length="590" mass="61363">MSTLPGAAVRRSRPVLRHLASPTAVIGVVGTLIFVGLAVLAPVLWGDAAAQEDLAAIGRGASAEHWLGTDASGRDILLRTLVATRTSLFYGLLATVIGVVLGVVVGCLPYVLPVWLGRLVVSTVNMLVAFPALLLVLFLAVFFGQGTVGAVFALGLAIAPTVARLCQTMAASVAGMEYISAARVLGVSRSKVLFRHVIPNIGDVVLVNATAAAANSLTAFAGLSFLGLGVQAPDYDWGRLLAEGLSRMYLQPAAALGPAAAVVLAGIALTMLGDAVGRAVGITPVLSLRRLGSRPTRTAPAAEPDRSAVLSVRDLWVRFPTEDGWRSPVRGVSFDVAAGERVGIVGESGSGKSLTALSVAQLVDGPGVVDAGSIRFDGFEYAGLTRKQVKARGDHLGTALSMVFQDPMSSLNPSLRVGAQVAEVALLHGGTGAARARERAVARLAEVGIPDPAARAEQYPFQFSGGMRQRAMIAMGLMGRPRLIIADEPTTALDTTVQREVLRLLDRVAAEHAAAVVFISHDIALVTGFCDRVLVMYQGEVVEDITTADLVAGRAAHPYSRALMASIPTLTTDKSAPLPTVGDFVKGAGE</sequence>
<dbReference type="PATRIC" id="fig|1179773.3.peg.2783"/>
<name>K0JXS7_SACES</name>
<dbReference type="AlphaFoldDB" id="K0JXS7"/>
<keyword evidence="4 11" id="KW-0813">Transport</keyword>
<feature type="transmembrane region" description="Helical" evidence="11">
    <location>
        <begin position="88"/>
        <end position="112"/>
    </location>
</feature>
<feature type="domain" description="ABC transmembrane type-1" evidence="13">
    <location>
        <begin position="84"/>
        <end position="273"/>
    </location>
</feature>
<keyword evidence="8" id="KW-0067">ATP-binding</keyword>
<dbReference type="OrthoDB" id="3327300at2"/>
<dbReference type="SUPFAM" id="SSF52540">
    <property type="entry name" value="P-loop containing nucleoside triphosphate hydrolases"/>
    <property type="match status" value="1"/>
</dbReference>
<keyword evidence="7" id="KW-0547">Nucleotide-binding</keyword>
<dbReference type="InterPro" id="IPR003593">
    <property type="entry name" value="AAA+_ATPase"/>
</dbReference>
<evidence type="ECO:0000313" key="14">
    <source>
        <dbReference type="EMBL" id="CCH30097.1"/>
    </source>
</evidence>
<feature type="transmembrane region" description="Helical" evidence="11">
    <location>
        <begin position="249"/>
        <end position="272"/>
    </location>
</feature>
<protein>
    <submittedName>
        <fullName evidence="14">ABC-type transporter, permease/ATPase subunit</fullName>
    </submittedName>
</protein>
<evidence type="ECO:0000313" key="15">
    <source>
        <dbReference type="Proteomes" id="UP000006281"/>
    </source>
</evidence>
<dbReference type="RefSeq" id="WP_015100209.1">
    <property type="nucleotide sequence ID" value="NC_019673.1"/>
</dbReference>
<comment type="similarity">
    <text evidence="3">Belongs to the ABC transporter superfamily.</text>
</comment>
<dbReference type="GO" id="GO:0055085">
    <property type="term" value="P:transmembrane transport"/>
    <property type="evidence" value="ECO:0007669"/>
    <property type="project" value="InterPro"/>
</dbReference>
<evidence type="ECO:0000259" key="12">
    <source>
        <dbReference type="PROSITE" id="PS50893"/>
    </source>
</evidence>
<dbReference type="Pfam" id="PF00005">
    <property type="entry name" value="ABC_tran"/>
    <property type="match status" value="1"/>
</dbReference>
<dbReference type="HOGENOM" id="CLU_000604_70_6_11"/>
<dbReference type="GO" id="GO:0016887">
    <property type="term" value="F:ATP hydrolysis activity"/>
    <property type="evidence" value="ECO:0007669"/>
    <property type="project" value="InterPro"/>
</dbReference>
<keyword evidence="15" id="KW-1185">Reference proteome</keyword>
<evidence type="ECO:0000256" key="4">
    <source>
        <dbReference type="ARBA" id="ARBA00022448"/>
    </source>
</evidence>
<dbReference type="PROSITE" id="PS50928">
    <property type="entry name" value="ABC_TM1"/>
    <property type="match status" value="1"/>
</dbReference>
<dbReference type="Gene3D" id="3.40.50.300">
    <property type="entry name" value="P-loop containing nucleotide triphosphate hydrolases"/>
    <property type="match status" value="1"/>
</dbReference>
<comment type="subcellular location">
    <subcellularLocation>
        <location evidence="11">Cell membrane</location>
        <topology evidence="11">Multi-pass membrane protein</topology>
    </subcellularLocation>
    <subcellularLocation>
        <location evidence="2">Cell membrane</location>
        <topology evidence="2">Peripheral membrane protein</topology>
    </subcellularLocation>
    <subcellularLocation>
        <location evidence="1">Membrane</location>
        <topology evidence="1">Multi-pass membrane protein</topology>
    </subcellularLocation>
</comment>
<dbReference type="InterPro" id="IPR003439">
    <property type="entry name" value="ABC_transporter-like_ATP-bd"/>
</dbReference>
<dbReference type="Gene3D" id="1.10.3720.10">
    <property type="entry name" value="MetI-like"/>
    <property type="match status" value="1"/>
</dbReference>
<evidence type="ECO:0000256" key="11">
    <source>
        <dbReference type="RuleBase" id="RU363032"/>
    </source>
</evidence>
<dbReference type="CDD" id="cd03257">
    <property type="entry name" value="ABC_NikE_OppD_transporters"/>
    <property type="match status" value="1"/>
</dbReference>
<dbReference type="InterPro" id="IPR035906">
    <property type="entry name" value="MetI-like_sf"/>
</dbReference>
<keyword evidence="9 11" id="KW-1133">Transmembrane helix</keyword>
<dbReference type="GO" id="GO:0005524">
    <property type="term" value="F:ATP binding"/>
    <property type="evidence" value="ECO:0007669"/>
    <property type="project" value="UniProtKB-KW"/>
</dbReference>
<dbReference type="Pfam" id="PF00528">
    <property type="entry name" value="BPD_transp_1"/>
    <property type="match status" value="1"/>
</dbReference>
<keyword evidence="5" id="KW-1003">Cell membrane</keyword>
<evidence type="ECO:0000256" key="2">
    <source>
        <dbReference type="ARBA" id="ARBA00004202"/>
    </source>
</evidence>
<dbReference type="SMART" id="SM00382">
    <property type="entry name" value="AAA"/>
    <property type="match status" value="1"/>
</dbReference>
<dbReference type="BioCyc" id="SESP1179773:BN6_RS13505-MONOMER"/>
<dbReference type="eggNOG" id="COG1173">
    <property type="taxonomic scope" value="Bacteria"/>
</dbReference>
<evidence type="ECO:0000256" key="8">
    <source>
        <dbReference type="ARBA" id="ARBA00022840"/>
    </source>
</evidence>
<evidence type="ECO:0000259" key="13">
    <source>
        <dbReference type="PROSITE" id="PS50928"/>
    </source>
</evidence>
<evidence type="ECO:0000256" key="7">
    <source>
        <dbReference type="ARBA" id="ARBA00022741"/>
    </source>
</evidence>
<reference evidence="14 15" key="1">
    <citation type="journal article" date="2012" name="BMC Genomics">
        <title>Complete genome sequence of Saccharothrix espanaensis DSM 44229T and comparison to the other completely sequenced Pseudonocardiaceae.</title>
        <authorList>
            <person name="Strobel T."/>
            <person name="Al-Dilaimi A."/>
            <person name="Blom J."/>
            <person name="Gessner A."/>
            <person name="Kalinowski J."/>
            <person name="Luzhetska M."/>
            <person name="Puhler A."/>
            <person name="Szczepanowski R."/>
            <person name="Bechthold A."/>
            <person name="Ruckert C."/>
        </authorList>
    </citation>
    <scope>NUCLEOTIDE SEQUENCE [LARGE SCALE GENOMIC DNA]</scope>
    <source>
        <strain evidence="15">ATCC 51144 / DSM 44229 / JCM 9112 / NBRC 15066 / NRRL 15764</strain>
    </source>
</reference>
<evidence type="ECO:0000256" key="1">
    <source>
        <dbReference type="ARBA" id="ARBA00004141"/>
    </source>
</evidence>
<comment type="similarity">
    <text evidence="11">Belongs to the binding-protein-dependent transport system permease family.</text>
</comment>
<dbReference type="PANTHER" id="PTHR43297:SF2">
    <property type="entry name" value="DIPEPTIDE TRANSPORT ATP-BINDING PROTEIN DPPD"/>
    <property type="match status" value="1"/>
</dbReference>
<dbReference type="Proteomes" id="UP000006281">
    <property type="component" value="Chromosome"/>
</dbReference>
<dbReference type="STRING" id="1179773.BN6_27850"/>
<evidence type="ECO:0000256" key="9">
    <source>
        <dbReference type="ARBA" id="ARBA00022989"/>
    </source>
</evidence>
<dbReference type="PROSITE" id="PS50893">
    <property type="entry name" value="ABC_TRANSPORTER_2"/>
    <property type="match status" value="1"/>
</dbReference>
<keyword evidence="6 11" id="KW-0812">Transmembrane</keyword>
<dbReference type="InterPro" id="IPR050388">
    <property type="entry name" value="ABC_Ni/Peptide_Import"/>
</dbReference>
<feature type="transmembrane region" description="Helical" evidence="11">
    <location>
        <begin position="20"/>
        <end position="45"/>
    </location>
</feature>
<dbReference type="PROSITE" id="PS00211">
    <property type="entry name" value="ABC_TRANSPORTER_1"/>
    <property type="match status" value="1"/>
</dbReference>
<proteinExistence type="inferred from homology"/>